<dbReference type="Pfam" id="PF03466">
    <property type="entry name" value="LysR_substrate"/>
    <property type="match status" value="1"/>
</dbReference>
<evidence type="ECO:0000313" key="6">
    <source>
        <dbReference type="EMBL" id="HJE78357.1"/>
    </source>
</evidence>
<keyword evidence="4" id="KW-0804">Transcription</keyword>
<dbReference type="GO" id="GO:0032993">
    <property type="term" value="C:protein-DNA complex"/>
    <property type="evidence" value="ECO:0007669"/>
    <property type="project" value="TreeGrafter"/>
</dbReference>
<dbReference type="FunFam" id="1.10.10.10:FF:000001">
    <property type="entry name" value="LysR family transcriptional regulator"/>
    <property type="match status" value="1"/>
</dbReference>
<accession>A0A9D2ZX21</accession>
<evidence type="ECO:0000256" key="1">
    <source>
        <dbReference type="ARBA" id="ARBA00009437"/>
    </source>
</evidence>
<proteinExistence type="inferred from homology"/>
<keyword evidence="2" id="KW-0805">Transcription regulation</keyword>
<dbReference type="GO" id="GO:0003677">
    <property type="term" value="F:DNA binding"/>
    <property type="evidence" value="ECO:0007669"/>
    <property type="project" value="UniProtKB-KW"/>
</dbReference>
<dbReference type="GO" id="GO:0003700">
    <property type="term" value="F:DNA-binding transcription factor activity"/>
    <property type="evidence" value="ECO:0007669"/>
    <property type="project" value="InterPro"/>
</dbReference>
<evidence type="ECO:0000256" key="4">
    <source>
        <dbReference type="ARBA" id="ARBA00023163"/>
    </source>
</evidence>
<reference evidence="6" key="1">
    <citation type="journal article" date="2021" name="PeerJ">
        <title>Extensive microbial diversity within the chicken gut microbiome revealed by metagenomics and culture.</title>
        <authorList>
            <person name="Gilroy R."/>
            <person name="Ravi A."/>
            <person name="Getino M."/>
            <person name="Pursley I."/>
            <person name="Horton D.L."/>
            <person name="Alikhan N.F."/>
            <person name="Baker D."/>
            <person name="Gharbi K."/>
            <person name="Hall N."/>
            <person name="Watson M."/>
            <person name="Adriaenssens E.M."/>
            <person name="Foster-Nyarko E."/>
            <person name="Jarju S."/>
            <person name="Secka A."/>
            <person name="Antonio M."/>
            <person name="Oren A."/>
            <person name="Chaudhuri R.R."/>
            <person name="La Ragione R."/>
            <person name="Hildebrand F."/>
            <person name="Pallen M.J."/>
        </authorList>
    </citation>
    <scope>NUCLEOTIDE SEQUENCE</scope>
    <source>
        <strain evidence="6">CHK139-4039</strain>
    </source>
</reference>
<evidence type="ECO:0000256" key="2">
    <source>
        <dbReference type="ARBA" id="ARBA00023015"/>
    </source>
</evidence>
<dbReference type="Gene3D" id="3.40.190.10">
    <property type="entry name" value="Periplasmic binding protein-like II"/>
    <property type="match status" value="2"/>
</dbReference>
<organism evidence="6 7">
    <name type="scientific">Brevibacterium epidermidis</name>
    <dbReference type="NCBI Taxonomy" id="1698"/>
    <lineage>
        <taxon>Bacteria</taxon>
        <taxon>Bacillati</taxon>
        <taxon>Actinomycetota</taxon>
        <taxon>Actinomycetes</taxon>
        <taxon>Micrococcales</taxon>
        <taxon>Brevibacteriaceae</taxon>
        <taxon>Brevibacterium</taxon>
    </lineage>
</organism>
<comment type="similarity">
    <text evidence="1">Belongs to the LysR transcriptional regulatory family.</text>
</comment>
<keyword evidence="3" id="KW-0238">DNA-binding</keyword>
<dbReference type="InterPro" id="IPR036390">
    <property type="entry name" value="WH_DNA-bd_sf"/>
</dbReference>
<dbReference type="Proteomes" id="UP000743760">
    <property type="component" value="Unassembled WGS sequence"/>
</dbReference>
<evidence type="ECO:0000259" key="5">
    <source>
        <dbReference type="PROSITE" id="PS50931"/>
    </source>
</evidence>
<gene>
    <name evidence="6" type="ORF">K8V74_10495</name>
</gene>
<evidence type="ECO:0000313" key="7">
    <source>
        <dbReference type="Proteomes" id="UP000743760"/>
    </source>
</evidence>
<comment type="caution">
    <text evidence="6">The sequence shown here is derived from an EMBL/GenBank/DDBJ whole genome shotgun (WGS) entry which is preliminary data.</text>
</comment>
<sequence>MEFRQVTAFLAVAEELHFGRAAERLHIAQPALSQMIRALEKDLDVDLFERTTRRVRLTPAGEALVEPAAAIGTQVDGARRIARSAQQGLAGRVRIGFGGTSGYSILSRLAREVGERHPGISLDLQPQMYCGEAAIALRDGETDLAIISPPVPAGVEVHVIRQESVMIAMPSEHELADRESVSMSELAGQPFISYAPSHGSQVREVMMRLADDAGFLPQVVQEAPDPYSLLALVGAQVGMAVVVESSDHIRIDGVRYVRLAEGRDSFTLALGWRRNNPSEALARVLDIVRTDFPLPHYYLTAAQQPGARLLGRRRVPRSAKSGQNR</sequence>
<dbReference type="EMBL" id="DYXR01000323">
    <property type="protein sequence ID" value="HJE78357.1"/>
    <property type="molecule type" value="Genomic_DNA"/>
</dbReference>
<dbReference type="SUPFAM" id="SSF53850">
    <property type="entry name" value="Periplasmic binding protein-like II"/>
    <property type="match status" value="1"/>
</dbReference>
<dbReference type="PRINTS" id="PR00039">
    <property type="entry name" value="HTHLYSR"/>
</dbReference>
<dbReference type="AlphaFoldDB" id="A0A9D2ZX21"/>
<dbReference type="Pfam" id="PF00126">
    <property type="entry name" value="HTH_1"/>
    <property type="match status" value="1"/>
</dbReference>
<dbReference type="InterPro" id="IPR005119">
    <property type="entry name" value="LysR_subst-bd"/>
</dbReference>
<dbReference type="SUPFAM" id="SSF46785">
    <property type="entry name" value="Winged helix' DNA-binding domain"/>
    <property type="match status" value="1"/>
</dbReference>
<protein>
    <submittedName>
        <fullName evidence="6">LysR family transcriptional regulator</fullName>
    </submittedName>
</protein>
<feature type="domain" description="HTH lysR-type" evidence="5">
    <location>
        <begin position="1"/>
        <end position="58"/>
    </location>
</feature>
<dbReference type="InterPro" id="IPR036388">
    <property type="entry name" value="WH-like_DNA-bd_sf"/>
</dbReference>
<dbReference type="PANTHER" id="PTHR30346:SF0">
    <property type="entry name" value="HCA OPERON TRANSCRIPTIONAL ACTIVATOR HCAR"/>
    <property type="match status" value="1"/>
</dbReference>
<dbReference type="PANTHER" id="PTHR30346">
    <property type="entry name" value="TRANSCRIPTIONAL DUAL REGULATOR HCAR-RELATED"/>
    <property type="match status" value="1"/>
</dbReference>
<dbReference type="Gene3D" id="1.10.10.10">
    <property type="entry name" value="Winged helix-like DNA-binding domain superfamily/Winged helix DNA-binding domain"/>
    <property type="match status" value="1"/>
</dbReference>
<dbReference type="InterPro" id="IPR000847">
    <property type="entry name" value="LysR_HTH_N"/>
</dbReference>
<reference evidence="6" key="2">
    <citation type="submission" date="2021-09" db="EMBL/GenBank/DDBJ databases">
        <authorList>
            <person name="Gilroy R."/>
        </authorList>
    </citation>
    <scope>NUCLEOTIDE SEQUENCE</scope>
    <source>
        <strain evidence="6">CHK139-4039</strain>
    </source>
</reference>
<evidence type="ECO:0000256" key="3">
    <source>
        <dbReference type="ARBA" id="ARBA00023125"/>
    </source>
</evidence>
<dbReference type="CDD" id="cd08414">
    <property type="entry name" value="PBP2_LTTR_aromatics_like"/>
    <property type="match status" value="1"/>
</dbReference>
<dbReference type="PROSITE" id="PS50931">
    <property type="entry name" value="HTH_LYSR"/>
    <property type="match status" value="1"/>
</dbReference>
<name>A0A9D2ZX21_BREEP</name>